<name>A0AAF0Q4X0_SOLVR</name>
<keyword evidence="4" id="KW-0255">Endonuclease</keyword>
<dbReference type="Gene3D" id="3.30.70.270">
    <property type="match status" value="1"/>
</dbReference>
<evidence type="ECO:0000256" key="3">
    <source>
        <dbReference type="ARBA" id="ARBA00022722"/>
    </source>
</evidence>
<keyword evidence="1" id="KW-0808">Transferase</keyword>
<dbReference type="Pfam" id="PF17917">
    <property type="entry name" value="RT_RNaseH"/>
    <property type="match status" value="1"/>
</dbReference>
<dbReference type="Proteomes" id="UP001234989">
    <property type="component" value="Chromosome 2"/>
</dbReference>
<evidence type="ECO:0000256" key="5">
    <source>
        <dbReference type="ARBA" id="ARBA00022801"/>
    </source>
</evidence>
<dbReference type="GO" id="GO:0003964">
    <property type="term" value="F:RNA-directed DNA polymerase activity"/>
    <property type="evidence" value="ECO:0007669"/>
    <property type="project" value="UniProtKB-KW"/>
</dbReference>
<keyword evidence="9" id="KW-1185">Reference proteome</keyword>
<feature type="domain" description="Reverse transcriptase RNase H-like" evidence="7">
    <location>
        <begin position="174"/>
        <end position="207"/>
    </location>
</feature>
<gene>
    <name evidence="8" type="ORF">MTR67_007301</name>
</gene>
<accession>A0AAF0Q4X0</accession>
<evidence type="ECO:0000259" key="7">
    <source>
        <dbReference type="Pfam" id="PF17917"/>
    </source>
</evidence>
<reference evidence="8" key="1">
    <citation type="submission" date="2023-08" db="EMBL/GenBank/DDBJ databases">
        <title>A de novo genome assembly of Solanum verrucosum Schlechtendal, a Mexican diploid species geographically isolated from the other diploid A-genome species in potato relatives.</title>
        <authorList>
            <person name="Hosaka K."/>
        </authorList>
    </citation>
    <scope>NUCLEOTIDE SEQUENCE</scope>
    <source>
        <tissue evidence="8">Young leaves</tissue>
    </source>
</reference>
<dbReference type="SUPFAM" id="SSF56672">
    <property type="entry name" value="DNA/RNA polymerases"/>
    <property type="match status" value="1"/>
</dbReference>
<evidence type="ECO:0000313" key="8">
    <source>
        <dbReference type="EMBL" id="WMV13916.1"/>
    </source>
</evidence>
<organism evidence="8 9">
    <name type="scientific">Solanum verrucosum</name>
    <dbReference type="NCBI Taxonomy" id="315347"/>
    <lineage>
        <taxon>Eukaryota</taxon>
        <taxon>Viridiplantae</taxon>
        <taxon>Streptophyta</taxon>
        <taxon>Embryophyta</taxon>
        <taxon>Tracheophyta</taxon>
        <taxon>Spermatophyta</taxon>
        <taxon>Magnoliopsida</taxon>
        <taxon>eudicotyledons</taxon>
        <taxon>Gunneridae</taxon>
        <taxon>Pentapetalae</taxon>
        <taxon>asterids</taxon>
        <taxon>lamiids</taxon>
        <taxon>Solanales</taxon>
        <taxon>Solanaceae</taxon>
        <taxon>Solanoideae</taxon>
        <taxon>Solaneae</taxon>
        <taxon>Solanum</taxon>
    </lineage>
</organism>
<dbReference type="InterPro" id="IPR050951">
    <property type="entry name" value="Retrovirus_Pol_polyprotein"/>
</dbReference>
<evidence type="ECO:0000313" key="9">
    <source>
        <dbReference type="Proteomes" id="UP001234989"/>
    </source>
</evidence>
<evidence type="ECO:0000256" key="4">
    <source>
        <dbReference type="ARBA" id="ARBA00022759"/>
    </source>
</evidence>
<dbReference type="InterPro" id="IPR043128">
    <property type="entry name" value="Rev_trsase/Diguanyl_cyclase"/>
</dbReference>
<evidence type="ECO:0000256" key="1">
    <source>
        <dbReference type="ARBA" id="ARBA00022679"/>
    </source>
</evidence>
<keyword evidence="6" id="KW-0695">RNA-directed DNA polymerase</keyword>
<dbReference type="GO" id="GO:0016787">
    <property type="term" value="F:hydrolase activity"/>
    <property type="evidence" value="ECO:0007669"/>
    <property type="project" value="UniProtKB-KW"/>
</dbReference>
<dbReference type="GO" id="GO:0004519">
    <property type="term" value="F:endonuclease activity"/>
    <property type="evidence" value="ECO:0007669"/>
    <property type="project" value="UniProtKB-KW"/>
</dbReference>
<dbReference type="PANTHER" id="PTHR37984">
    <property type="entry name" value="PROTEIN CBG26694"/>
    <property type="match status" value="1"/>
</dbReference>
<dbReference type="AlphaFoldDB" id="A0AAF0Q4X0"/>
<dbReference type="EMBL" id="CP133613">
    <property type="protein sequence ID" value="WMV13916.1"/>
    <property type="molecule type" value="Genomic_DNA"/>
</dbReference>
<evidence type="ECO:0000256" key="6">
    <source>
        <dbReference type="ARBA" id="ARBA00022918"/>
    </source>
</evidence>
<keyword evidence="2" id="KW-0548">Nucleotidyltransferase</keyword>
<dbReference type="InterPro" id="IPR041373">
    <property type="entry name" value="RT_RNaseH"/>
</dbReference>
<keyword evidence="5" id="KW-0378">Hydrolase</keyword>
<keyword evidence="3" id="KW-0540">Nuclease</keyword>
<evidence type="ECO:0000256" key="2">
    <source>
        <dbReference type="ARBA" id="ARBA00022695"/>
    </source>
</evidence>
<sequence length="304" mass="34645">MKDIIIVGLNPTLHPVQVVWGQMLRSKIDFMRSRLMVNKRVLPMWLPFVTPYVAMRFDMLPDVLFDPFDVSTHVGDSIVAKRVYRKCPVSLSYRVTFVDLVELDILDFDVIIGIGVNPKKTDAVNSWPRHLSPSDIRSFVGLVGYYRKFIEGFSSIASPLTSLTQKKAKFIWSEAYVFTDHRSLQYVFNQKDLNLRQRRWLELLKDYDMSVFYHPGKANVVADALSRLSMGSVTHIEEESSFVADVKANQCLDPTLVELKEVVLRKFVEALSQGGDGVLCYQGRLCVPNVGDLREHILSEAHSS</sequence>
<dbReference type="Pfam" id="PF08284">
    <property type="entry name" value="RVP_2"/>
    <property type="match status" value="1"/>
</dbReference>
<proteinExistence type="predicted"/>
<dbReference type="InterPro" id="IPR043502">
    <property type="entry name" value="DNA/RNA_pol_sf"/>
</dbReference>
<dbReference type="PANTHER" id="PTHR37984:SF5">
    <property type="entry name" value="PROTEIN NYNRIN-LIKE"/>
    <property type="match status" value="1"/>
</dbReference>
<protein>
    <recommendedName>
        <fullName evidence="7">Reverse transcriptase RNase H-like domain-containing protein</fullName>
    </recommendedName>
</protein>